<comment type="caution">
    <text evidence="2">The sequence shown here is derived from an EMBL/GenBank/DDBJ whole genome shotgun (WGS) entry which is preliminary data.</text>
</comment>
<accession>A0ABP0D2G1</accession>
<proteinExistence type="predicted"/>
<dbReference type="Proteomes" id="UP001642501">
    <property type="component" value="Unassembled WGS sequence"/>
</dbReference>
<evidence type="ECO:0000256" key="1">
    <source>
        <dbReference type="SAM" id="MobiDB-lite"/>
    </source>
</evidence>
<keyword evidence="3" id="KW-1185">Reference proteome</keyword>
<reference evidence="2 3" key="1">
    <citation type="submission" date="2024-01" db="EMBL/GenBank/DDBJ databases">
        <authorList>
            <person name="Allen C."/>
            <person name="Tagirdzhanova G."/>
        </authorList>
    </citation>
    <scope>NUCLEOTIDE SEQUENCE [LARGE SCALE GENOMIC DNA]</scope>
    <source>
        <strain evidence="2 3">CBS 573.63</strain>
    </source>
</reference>
<protein>
    <submittedName>
        <fullName evidence="2">Uncharacterized protein</fullName>
    </submittedName>
</protein>
<sequence>MSMPTPLTIPHSSLRAAPPDSGHDQSVMTRGDVFCSQGFRARSAAWFTLQKEKQKKPKQQPEQGAVSVGNDVDTKPRTKSGRRAYSTAPTRIQPARAAKSKSKKRKVDDCDDAADEAASSARKKQRTEQADASSLPMENYVLDPAFAHMSVHNFEEAIDTLLEGRRQDLAHNCFWSTVMAKTRPREPASTSSAPYTDHWCPIVAAPLACSDKEYCLHAMSLSDSKAETLPAAPEADMTPSRTPLLSFPELPVSPIASVPSLPTEQTEPASSPTVSHPPPPQPFAEQQHVEARAVEFAGLRFAVDMCNGMLRVLLL</sequence>
<feature type="region of interest" description="Disordered" evidence="1">
    <location>
        <begin position="256"/>
        <end position="288"/>
    </location>
</feature>
<feature type="region of interest" description="Disordered" evidence="1">
    <location>
        <begin position="1"/>
        <end position="29"/>
    </location>
</feature>
<dbReference type="EMBL" id="CAWUOM010000001">
    <property type="protein sequence ID" value="CAK7262425.1"/>
    <property type="molecule type" value="Genomic_DNA"/>
</dbReference>
<feature type="region of interest" description="Disordered" evidence="1">
    <location>
        <begin position="50"/>
        <end position="135"/>
    </location>
</feature>
<evidence type="ECO:0000313" key="3">
    <source>
        <dbReference type="Proteomes" id="UP001642501"/>
    </source>
</evidence>
<evidence type="ECO:0000313" key="2">
    <source>
        <dbReference type="EMBL" id="CAK7262425.1"/>
    </source>
</evidence>
<organism evidence="2 3">
    <name type="scientific">Sporothrix epigloea</name>
    <dbReference type="NCBI Taxonomy" id="1892477"/>
    <lineage>
        <taxon>Eukaryota</taxon>
        <taxon>Fungi</taxon>
        <taxon>Dikarya</taxon>
        <taxon>Ascomycota</taxon>
        <taxon>Pezizomycotina</taxon>
        <taxon>Sordariomycetes</taxon>
        <taxon>Sordariomycetidae</taxon>
        <taxon>Ophiostomatales</taxon>
        <taxon>Ophiostomataceae</taxon>
        <taxon>Sporothrix</taxon>
    </lineage>
</organism>
<gene>
    <name evidence="2" type="ORF">SEPCBS57363_000011</name>
</gene>
<name>A0ABP0D2G1_9PEZI</name>